<proteinExistence type="predicted"/>
<keyword evidence="1" id="KW-0732">Signal</keyword>
<feature type="chain" id="PRO_5035461811" description="NACHT-NTPase and P-loop NTPases N-terminal domain-containing protein" evidence="1">
    <location>
        <begin position="19"/>
        <end position="302"/>
    </location>
</feature>
<accession>A0A8K0RUC2</accession>
<dbReference type="OrthoDB" id="5373659at2759"/>
<protein>
    <recommendedName>
        <fullName evidence="4">NACHT-NTPase and P-loop NTPases N-terminal domain-containing protein</fullName>
    </recommendedName>
</protein>
<comment type="caution">
    <text evidence="2">The sequence shown here is derived from an EMBL/GenBank/DDBJ whole genome shotgun (WGS) entry which is preliminary data.</text>
</comment>
<reference evidence="2" key="1">
    <citation type="journal article" date="2021" name="Nat. Commun.">
        <title>Genetic determinants of endophytism in the Arabidopsis root mycobiome.</title>
        <authorList>
            <person name="Mesny F."/>
            <person name="Miyauchi S."/>
            <person name="Thiergart T."/>
            <person name="Pickel B."/>
            <person name="Atanasova L."/>
            <person name="Karlsson M."/>
            <person name="Huettel B."/>
            <person name="Barry K.W."/>
            <person name="Haridas S."/>
            <person name="Chen C."/>
            <person name="Bauer D."/>
            <person name="Andreopoulos W."/>
            <person name="Pangilinan J."/>
            <person name="LaButti K."/>
            <person name="Riley R."/>
            <person name="Lipzen A."/>
            <person name="Clum A."/>
            <person name="Drula E."/>
            <person name="Henrissat B."/>
            <person name="Kohler A."/>
            <person name="Grigoriev I.V."/>
            <person name="Martin F.M."/>
            <person name="Hacquard S."/>
        </authorList>
    </citation>
    <scope>NUCLEOTIDE SEQUENCE</scope>
    <source>
        <strain evidence="2">MPI-SDFR-AT-0068</strain>
    </source>
</reference>
<dbReference type="EMBL" id="JAGPXF010000005">
    <property type="protein sequence ID" value="KAH7241204.1"/>
    <property type="molecule type" value="Genomic_DNA"/>
</dbReference>
<keyword evidence="3" id="KW-1185">Reference proteome</keyword>
<evidence type="ECO:0000256" key="1">
    <source>
        <dbReference type="SAM" id="SignalP"/>
    </source>
</evidence>
<sequence>MSAAEEIFVALTIITVAAETVTKVVDALQTGKNFIDSFRDRKDYSVELAIYINQAKESIKAEIQASELQGYMNIINGAALWYYKCQKTIQDSGISNHTVTDPDGELHLFSLGILSIITSLDTMKLWIESDTRPRPTTPKMLGVYLTYYAIRHSLIVTYEAFEFARTGHHSSTIVDLVQNLKDAQDVLNKRFTAYQHVRASQLVLVRRNIPGDPPGTGDLRVVADNGGDTLIPKFPVGTNYDFNNNAFTIILQAWRSTEFGKTTIPGLFKIYDGAYMAGLLLLKPRQLEKIEVFDHFIIAGQI</sequence>
<name>A0A8K0RUC2_9HYPO</name>
<dbReference type="AlphaFoldDB" id="A0A8K0RUC2"/>
<gene>
    <name evidence="2" type="ORF">BKA59DRAFT_478397</name>
</gene>
<organism evidence="2 3">
    <name type="scientific">Fusarium tricinctum</name>
    <dbReference type="NCBI Taxonomy" id="61284"/>
    <lineage>
        <taxon>Eukaryota</taxon>
        <taxon>Fungi</taxon>
        <taxon>Dikarya</taxon>
        <taxon>Ascomycota</taxon>
        <taxon>Pezizomycotina</taxon>
        <taxon>Sordariomycetes</taxon>
        <taxon>Hypocreomycetidae</taxon>
        <taxon>Hypocreales</taxon>
        <taxon>Nectriaceae</taxon>
        <taxon>Fusarium</taxon>
        <taxon>Fusarium tricinctum species complex</taxon>
    </lineage>
</organism>
<dbReference type="Proteomes" id="UP000813427">
    <property type="component" value="Unassembled WGS sequence"/>
</dbReference>
<evidence type="ECO:0000313" key="2">
    <source>
        <dbReference type="EMBL" id="KAH7241204.1"/>
    </source>
</evidence>
<evidence type="ECO:0008006" key="4">
    <source>
        <dbReference type="Google" id="ProtNLM"/>
    </source>
</evidence>
<evidence type="ECO:0000313" key="3">
    <source>
        <dbReference type="Proteomes" id="UP000813427"/>
    </source>
</evidence>
<feature type="signal peptide" evidence="1">
    <location>
        <begin position="1"/>
        <end position="18"/>
    </location>
</feature>